<dbReference type="Proteomes" id="UP001478862">
    <property type="component" value="Unassembled WGS sequence"/>
</dbReference>
<organism evidence="1 2">
    <name type="scientific">Lysinibacillus zambalensis</name>
    <dbReference type="NCBI Taxonomy" id="3160866"/>
    <lineage>
        <taxon>Bacteria</taxon>
        <taxon>Bacillati</taxon>
        <taxon>Bacillota</taxon>
        <taxon>Bacilli</taxon>
        <taxon>Bacillales</taxon>
        <taxon>Bacillaceae</taxon>
        <taxon>Lysinibacillus</taxon>
    </lineage>
</organism>
<dbReference type="EMBL" id="JBEGDG010000007">
    <property type="protein sequence ID" value="MEQ6355345.1"/>
    <property type="molecule type" value="Genomic_DNA"/>
</dbReference>
<evidence type="ECO:0000313" key="2">
    <source>
        <dbReference type="Proteomes" id="UP001478862"/>
    </source>
</evidence>
<sequence>MTVLYFVRHAHSHYTADEYNRPLSDKGLKDRDRVTRLFTNKIIHAIYSSPYKRAVQTVEGIAQGHKLEISKVDSLKERTLSNGNSIDFDSAMQHVWSHPNFAFEGGESNEAAKERAITTLKKIILAHPNDNIVIGTHGNIMVLMIQYFDAQYDYSFWNGLSMPDVYQLTFQHFVLSDVRRVWEE</sequence>
<dbReference type="PANTHER" id="PTHR48100:SF59">
    <property type="entry name" value="ADENOSYLCOBALAMIN_ALPHA-RIBAZOLE PHOSPHATASE"/>
    <property type="match status" value="1"/>
</dbReference>
<protein>
    <submittedName>
        <fullName evidence="1">Histidine phosphatase family protein</fullName>
        <ecNumber evidence="1">3.1.3.-</ecNumber>
    </submittedName>
</protein>
<dbReference type="CDD" id="cd07067">
    <property type="entry name" value="HP_PGM_like"/>
    <property type="match status" value="1"/>
</dbReference>
<dbReference type="Pfam" id="PF00300">
    <property type="entry name" value="His_Phos_1"/>
    <property type="match status" value="1"/>
</dbReference>
<keyword evidence="2" id="KW-1185">Reference proteome</keyword>
<evidence type="ECO:0000313" key="1">
    <source>
        <dbReference type="EMBL" id="MEQ6355345.1"/>
    </source>
</evidence>
<dbReference type="GO" id="GO:0016787">
    <property type="term" value="F:hydrolase activity"/>
    <property type="evidence" value="ECO:0007669"/>
    <property type="project" value="UniProtKB-KW"/>
</dbReference>
<dbReference type="PANTHER" id="PTHR48100">
    <property type="entry name" value="BROAD-SPECIFICITY PHOSPHATASE YOR283W-RELATED"/>
    <property type="match status" value="1"/>
</dbReference>
<accession>A0ABV1MS50</accession>
<proteinExistence type="predicted"/>
<comment type="caution">
    <text evidence="1">The sequence shown here is derived from an EMBL/GenBank/DDBJ whole genome shotgun (WGS) entry which is preliminary data.</text>
</comment>
<dbReference type="Gene3D" id="3.40.50.1240">
    <property type="entry name" value="Phosphoglycerate mutase-like"/>
    <property type="match status" value="1"/>
</dbReference>
<dbReference type="InterPro" id="IPR013078">
    <property type="entry name" value="His_Pase_superF_clade-1"/>
</dbReference>
<keyword evidence="1" id="KW-0378">Hydrolase</keyword>
<dbReference type="SUPFAM" id="SSF53254">
    <property type="entry name" value="Phosphoglycerate mutase-like"/>
    <property type="match status" value="1"/>
</dbReference>
<dbReference type="RefSeq" id="WP_349659968.1">
    <property type="nucleotide sequence ID" value="NZ_JBEGDG010000007.1"/>
</dbReference>
<dbReference type="EC" id="3.1.3.-" evidence="1"/>
<dbReference type="SMART" id="SM00855">
    <property type="entry name" value="PGAM"/>
    <property type="match status" value="1"/>
</dbReference>
<dbReference type="InterPro" id="IPR050275">
    <property type="entry name" value="PGM_Phosphatase"/>
</dbReference>
<name>A0ABV1MS50_9BACI</name>
<reference evidence="1 2" key="1">
    <citation type="submission" date="2024-06" db="EMBL/GenBank/DDBJ databases">
        <title>Lysinibacillus zambalefons sp. nov., a Novel Firmicute Isolated from the Poon Bato Zambales Hyperalkaline Spring.</title>
        <authorList>
            <person name="Aja J.A."/>
            <person name="Lazaro J.E.H."/>
            <person name="Llorin L.D."/>
            <person name="Lim K.R."/>
            <person name="Teodosio J."/>
            <person name="Dalisay D.S."/>
        </authorList>
    </citation>
    <scope>NUCLEOTIDE SEQUENCE [LARGE SCALE GENOMIC DNA]</scope>
    <source>
        <strain evidence="1 2">M3</strain>
    </source>
</reference>
<gene>
    <name evidence="1" type="ORF">ABNX05_12010</name>
</gene>
<dbReference type="InterPro" id="IPR029033">
    <property type="entry name" value="His_PPase_superfam"/>
</dbReference>